<keyword evidence="2" id="KW-1185">Reference proteome</keyword>
<gene>
    <name evidence="1" type="ordered locus">Plim_0962</name>
</gene>
<reference evidence="1 2" key="1">
    <citation type="journal article" date="2010" name="Stand. Genomic Sci.">
        <title>Complete genome sequence of Planctomyces limnophilus type strain (Mu 290).</title>
        <authorList>
            <person name="Labutti K."/>
            <person name="Sikorski J."/>
            <person name="Schneider S."/>
            <person name="Nolan M."/>
            <person name="Lucas S."/>
            <person name="Glavina Del Rio T."/>
            <person name="Tice H."/>
            <person name="Cheng J.F."/>
            <person name="Goodwin L."/>
            <person name="Pitluck S."/>
            <person name="Liolios K."/>
            <person name="Ivanova N."/>
            <person name="Mavromatis K."/>
            <person name="Mikhailova N."/>
            <person name="Pati A."/>
            <person name="Chen A."/>
            <person name="Palaniappan K."/>
            <person name="Land M."/>
            <person name="Hauser L."/>
            <person name="Chang Y.J."/>
            <person name="Jeffries C.D."/>
            <person name="Tindall B.J."/>
            <person name="Rohde M."/>
            <person name="Goker M."/>
            <person name="Woyke T."/>
            <person name="Bristow J."/>
            <person name="Eisen J.A."/>
            <person name="Markowitz V."/>
            <person name="Hugenholtz P."/>
            <person name="Kyrpides N.C."/>
            <person name="Klenk H.P."/>
            <person name="Lapidus A."/>
        </authorList>
    </citation>
    <scope>NUCLEOTIDE SEQUENCE [LARGE SCALE GENOMIC DNA]</scope>
    <source>
        <strain evidence="2">ATCC 43296 / DSM 3776 / IFAM 1008 / 290</strain>
    </source>
</reference>
<sequence length="105" mass="11888">MCFPLLTINNIRKSGMHILSYGHRKKSGTSAFGFCQNHEFNRSFAAFHWMHFSEKRFPVVQRYAFGHPVRNVILPRSSRRARRLGVECGVGGALLARVLVGCAKP</sequence>
<proteinExistence type="predicted"/>
<protein>
    <submittedName>
        <fullName evidence="1">Uncharacterized protein</fullName>
    </submittedName>
</protein>
<dbReference type="AlphaFoldDB" id="D5ST38"/>
<name>D5ST38_PLAL2</name>
<dbReference type="KEGG" id="plm:Plim_0962"/>
<dbReference type="Proteomes" id="UP000002220">
    <property type="component" value="Chromosome"/>
</dbReference>
<organism evidence="1 2">
    <name type="scientific">Planctopirus limnophila (strain ATCC 43296 / DSM 3776 / IFAM 1008 / Mu 290)</name>
    <name type="common">Planctomyces limnophilus</name>
    <dbReference type="NCBI Taxonomy" id="521674"/>
    <lineage>
        <taxon>Bacteria</taxon>
        <taxon>Pseudomonadati</taxon>
        <taxon>Planctomycetota</taxon>
        <taxon>Planctomycetia</taxon>
        <taxon>Planctomycetales</taxon>
        <taxon>Planctomycetaceae</taxon>
        <taxon>Planctopirus</taxon>
    </lineage>
</organism>
<dbReference type="HOGENOM" id="CLU_2234022_0_0_0"/>
<evidence type="ECO:0000313" key="2">
    <source>
        <dbReference type="Proteomes" id="UP000002220"/>
    </source>
</evidence>
<evidence type="ECO:0000313" key="1">
    <source>
        <dbReference type="EMBL" id="ADG66806.1"/>
    </source>
</evidence>
<accession>D5ST38</accession>
<dbReference type="EMBL" id="CP001744">
    <property type="protein sequence ID" value="ADG66806.1"/>
    <property type="molecule type" value="Genomic_DNA"/>
</dbReference>